<dbReference type="Gene3D" id="3.40.47.10">
    <property type="match status" value="1"/>
</dbReference>
<dbReference type="CDD" id="cd00751">
    <property type="entry name" value="thiolase"/>
    <property type="match status" value="1"/>
</dbReference>
<comment type="caution">
    <text evidence="11">The sequence shown here is derived from an EMBL/GenBank/DDBJ whole genome shotgun (WGS) entry which is preliminary data.</text>
</comment>
<dbReference type="InterPro" id="IPR016039">
    <property type="entry name" value="Thiolase-like"/>
</dbReference>
<dbReference type="PROSITE" id="PS00737">
    <property type="entry name" value="THIOLASE_2"/>
    <property type="match status" value="1"/>
</dbReference>
<comment type="subcellular location">
    <subcellularLocation>
        <location evidence="1">Peroxisome</location>
    </subcellularLocation>
</comment>
<dbReference type="PROSITE" id="PS00098">
    <property type="entry name" value="THIOLASE_1"/>
    <property type="match status" value="1"/>
</dbReference>
<dbReference type="OrthoDB" id="5404651at2759"/>
<dbReference type="InterPro" id="IPR020613">
    <property type="entry name" value="Thiolase_CS"/>
</dbReference>
<dbReference type="EC" id="2.3.1.16" evidence="7"/>
<organism evidence="11 12">
    <name type="scientific">Gossypium stocksii</name>
    <dbReference type="NCBI Taxonomy" id="47602"/>
    <lineage>
        <taxon>Eukaryota</taxon>
        <taxon>Viridiplantae</taxon>
        <taxon>Streptophyta</taxon>
        <taxon>Embryophyta</taxon>
        <taxon>Tracheophyta</taxon>
        <taxon>Spermatophyta</taxon>
        <taxon>Magnoliopsida</taxon>
        <taxon>eudicotyledons</taxon>
        <taxon>Gunneridae</taxon>
        <taxon>Pentapetalae</taxon>
        <taxon>rosids</taxon>
        <taxon>malvids</taxon>
        <taxon>Malvales</taxon>
        <taxon>Malvaceae</taxon>
        <taxon>Malvoideae</taxon>
        <taxon>Gossypium</taxon>
    </lineage>
</organism>
<evidence type="ECO:0000259" key="9">
    <source>
        <dbReference type="Pfam" id="PF00108"/>
    </source>
</evidence>
<evidence type="ECO:0000313" key="11">
    <source>
        <dbReference type="EMBL" id="KAH1129910.1"/>
    </source>
</evidence>
<evidence type="ECO:0000256" key="2">
    <source>
        <dbReference type="ARBA" id="ARBA00005189"/>
    </source>
</evidence>
<accession>A0A9D3WIT1</accession>
<dbReference type="AlphaFoldDB" id="A0A9D3WIT1"/>
<protein>
    <recommendedName>
        <fullName evidence="7">acetyl-CoA C-acyltransferase</fullName>
        <ecNumber evidence="7">2.3.1.16</ecNumber>
    </recommendedName>
</protein>
<keyword evidence="12" id="KW-1185">Reference proteome</keyword>
<evidence type="ECO:0000259" key="10">
    <source>
        <dbReference type="Pfam" id="PF02803"/>
    </source>
</evidence>
<dbReference type="Pfam" id="PF02803">
    <property type="entry name" value="Thiolase_C"/>
    <property type="match status" value="1"/>
</dbReference>
<dbReference type="GO" id="GO:0003988">
    <property type="term" value="F:acetyl-CoA C-acyltransferase activity"/>
    <property type="evidence" value="ECO:0007669"/>
    <property type="project" value="UniProtKB-EC"/>
</dbReference>
<dbReference type="GO" id="GO:0010124">
    <property type="term" value="P:phenylacetate catabolic process"/>
    <property type="evidence" value="ECO:0007669"/>
    <property type="project" value="TreeGrafter"/>
</dbReference>
<dbReference type="InterPro" id="IPR020615">
    <property type="entry name" value="Thiolase_acyl_enz_int_AS"/>
</dbReference>
<feature type="domain" description="Thiolase C-terminal" evidence="10">
    <location>
        <begin position="351"/>
        <end position="473"/>
    </location>
</feature>
<dbReference type="GO" id="GO:0006635">
    <property type="term" value="P:fatty acid beta-oxidation"/>
    <property type="evidence" value="ECO:0007669"/>
    <property type="project" value="TreeGrafter"/>
</dbReference>
<dbReference type="PANTHER" id="PTHR43853">
    <property type="entry name" value="3-KETOACYL-COA THIOLASE, PEROXISOMAL"/>
    <property type="match status" value="1"/>
</dbReference>
<reference evidence="11 12" key="1">
    <citation type="journal article" date="2021" name="Plant Biotechnol. J.">
        <title>Multi-omics assisted identification of the key and species-specific regulatory components of drought-tolerant mechanisms in Gossypium stocksii.</title>
        <authorList>
            <person name="Yu D."/>
            <person name="Ke L."/>
            <person name="Zhang D."/>
            <person name="Wu Y."/>
            <person name="Sun Y."/>
            <person name="Mei J."/>
            <person name="Sun J."/>
            <person name="Sun Y."/>
        </authorList>
    </citation>
    <scope>NUCLEOTIDE SEQUENCE [LARGE SCALE GENOMIC DNA]</scope>
    <source>
        <strain evidence="12">cv. E1</strain>
        <tissue evidence="11">Leaf</tissue>
    </source>
</reference>
<evidence type="ECO:0000256" key="3">
    <source>
        <dbReference type="ARBA" id="ARBA00010982"/>
    </source>
</evidence>
<feature type="domain" description="Thiolase N-terminal" evidence="9">
    <location>
        <begin position="54"/>
        <end position="292"/>
    </location>
</feature>
<keyword evidence="6 8" id="KW-0012">Acyltransferase</keyword>
<evidence type="ECO:0000256" key="1">
    <source>
        <dbReference type="ARBA" id="ARBA00004275"/>
    </source>
</evidence>
<dbReference type="EMBL" id="JAIQCV010000001">
    <property type="protein sequence ID" value="KAH1129910.1"/>
    <property type="molecule type" value="Genomic_DNA"/>
</dbReference>
<proteinExistence type="inferred from homology"/>
<evidence type="ECO:0000256" key="4">
    <source>
        <dbReference type="ARBA" id="ARBA00022679"/>
    </source>
</evidence>
<comment type="similarity">
    <text evidence="3 8">Belongs to the thiolase-like superfamily. Thiolase family.</text>
</comment>
<evidence type="ECO:0000256" key="7">
    <source>
        <dbReference type="ARBA" id="ARBA00024073"/>
    </source>
</evidence>
<dbReference type="PANTHER" id="PTHR43853:SF15">
    <property type="entry name" value="3-KETOACYL-COA THIOLASE 5, PEROXISOMAL"/>
    <property type="match status" value="1"/>
</dbReference>
<gene>
    <name evidence="11" type="ORF">J1N35_001288</name>
</gene>
<evidence type="ECO:0000256" key="8">
    <source>
        <dbReference type="RuleBase" id="RU003557"/>
    </source>
</evidence>
<keyword evidence="4 8" id="KW-0808">Transferase</keyword>
<sequence>MEKALDRQRVLLHHLRPSSSSSSSHESAPTLFPSNCAAGDSAAYHRTAAFGDDVVIVAACRTAICKAKRGGFKDTLADDLLAPVLKALIDRTKLDPSEVSDIVVGTVLAPGSQRGIECRMAAFYAGFPDTVPIRTVNRQCSSGLQAVADVAGSIKAGFYDIGIGAGLESMTTDKVVPGVPKVNPKVESFAQARDCLLPMGITSENVAEHYGVTRQEQDQAAVESHRRAATATASGKFKDEIVPVLTKIVDPKTGEEKAATIMVDDGIRPNTNMADLAKLKPAFKKDGTTTAGIYNHKTCEILRTTICSCMKLVLQLAKHFFFLGNASQVSDGAGAVLLMKRSLAMQKGFPILGVFRSFAAVGVDPAVMGIGPAVAIPAAIKSAGLELDDIDLFEINEAFASQFVYSCKKLGLDRVKVNVNGGAIALGHPLGATGARCVGTLLNEMKRRGKDCRFGVVSMCIGSGMGAAAVFERGDCVDEFCNARAVRKNDLLSQDAQ</sequence>
<evidence type="ECO:0000313" key="12">
    <source>
        <dbReference type="Proteomes" id="UP000828251"/>
    </source>
</evidence>
<evidence type="ECO:0000256" key="6">
    <source>
        <dbReference type="ARBA" id="ARBA00023315"/>
    </source>
</evidence>
<dbReference type="InterPro" id="IPR020616">
    <property type="entry name" value="Thiolase_N"/>
</dbReference>
<keyword evidence="5" id="KW-0576">Peroxisome</keyword>
<dbReference type="Pfam" id="PF00108">
    <property type="entry name" value="Thiolase_N"/>
    <property type="match status" value="1"/>
</dbReference>
<dbReference type="GO" id="GO:0005777">
    <property type="term" value="C:peroxisome"/>
    <property type="evidence" value="ECO:0007669"/>
    <property type="project" value="UniProtKB-SubCell"/>
</dbReference>
<comment type="pathway">
    <text evidence="2">Lipid metabolism.</text>
</comment>
<dbReference type="PROSITE" id="PS00099">
    <property type="entry name" value="THIOLASE_3"/>
    <property type="match status" value="1"/>
</dbReference>
<dbReference type="InterPro" id="IPR020617">
    <property type="entry name" value="Thiolase_C"/>
</dbReference>
<evidence type="ECO:0000256" key="5">
    <source>
        <dbReference type="ARBA" id="ARBA00023140"/>
    </source>
</evidence>
<name>A0A9D3WIT1_9ROSI</name>
<dbReference type="InterPro" id="IPR020610">
    <property type="entry name" value="Thiolase_AS"/>
</dbReference>
<dbReference type="InterPro" id="IPR050215">
    <property type="entry name" value="Thiolase-like_sf_Thiolase"/>
</dbReference>
<dbReference type="Proteomes" id="UP000828251">
    <property type="component" value="Unassembled WGS sequence"/>
</dbReference>
<dbReference type="InterPro" id="IPR002155">
    <property type="entry name" value="Thiolase"/>
</dbReference>
<dbReference type="SUPFAM" id="SSF53901">
    <property type="entry name" value="Thiolase-like"/>
    <property type="match status" value="2"/>
</dbReference>